<sequence>MSDDRDETPAEWADRRWNETLQEVRVAQTGAQILFGFLLSVAFTARFEELGLFDRGLYVVTVALGALATGTLIAPVAYHQLLAGHHLKPQLVRAAGRLVSTGIVLLALTVTLSVLLLLRVATSHWIAWPVTACVTGWFAICWLVMPSMLLRSKTRKG</sequence>
<feature type="transmembrane region" description="Helical" evidence="1">
    <location>
        <begin position="57"/>
        <end position="78"/>
    </location>
</feature>
<evidence type="ECO:0000256" key="1">
    <source>
        <dbReference type="SAM" id="Phobius"/>
    </source>
</evidence>
<name>A0AB39Y009_9ACTN</name>
<proteinExistence type="predicted"/>
<organism evidence="2">
    <name type="scientific">Streptomyces sp. R33</name>
    <dbReference type="NCBI Taxonomy" id="3238629"/>
    <lineage>
        <taxon>Bacteria</taxon>
        <taxon>Bacillati</taxon>
        <taxon>Actinomycetota</taxon>
        <taxon>Actinomycetes</taxon>
        <taxon>Kitasatosporales</taxon>
        <taxon>Streptomycetaceae</taxon>
        <taxon>Streptomyces</taxon>
    </lineage>
</organism>
<feature type="transmembrane region" description="Helical" evidence="1">
    <location>
        <begin position="26"/>
        <end position="45"/>
    </location>
</feature>
<reference evidence="2" key="1">
    <citation type="submission" date="2024-08" db="EMBL/GenBank/DDBJ databases">
        <authorList>
            <person name="Yu S.T."/>
        </authorList>
    </citation>
    <scope>NUCLEOTIDE SEQUENCE</scope>
    <source>
        <strain evidence="2">R33</strain>
    </source>
</reference>
<keyword evidence="1" id="KW-1133">Transmembrane helix</keyword>
<keyword evidence="1" id="KW-0812">Transmembrane</keyword>
<feature type="transmembrane region" description="Helical" evidence="1">
    <location>
        <begin position="125"/>
        <end position="145"/>
    </location>
</feature>
<gene>
    <name evidence="2" type="ORF">AB5J51_05450</name>
</gene>
<feature type="transmembrane region" description="Helical" evidence="1">
    <location>
        <begin position="98"/>
        <end position="118"/>
    </location>
</feature>
<evidence type="ECO:0000313" key="2">
    <source>
        <dbReference type="EMBL" id="XDV62421.1"/>
    </source>
</evidence>
<dbReference type="EMBL" id="CP165727">
    <property type="protein sequence ID" value="XDV62421.1"/>
    <property type="molecule type" value="Genomic_DNA"/>
</dbReference>
<dbReference type="RefSeq" id="WP_053789131.1">
    <property type="nucleotide sequence ID" value="NZ_CP165727.1"/>
</dbReference>
<keyword evidence="1" id="KW-0472">Membrane</keyword>
<accession>A0AB39Y009</accession>
<dbReference type="AlphaFoldDB" id="A0AB39Y009"/>
<dbReference type="InterPro" id="IPR046291">
    <property type="entry name" value="DUF6328"/>
</dbReference>
<dbReference type="Pfam" id="PF19853">
    <property type="entry name" value="DUF6328"/>
    <property type="match status" value="1"/>
</dbReference>
<protein>
    <submittedName>
        <fullName evidence="2">DUF6328 family protein</fullName>
    </submittedName>
</protein>